<dbReference type="OrthoDB" id="117690at2759"/>
<organism evidence="2 3">
    <name type="scientific">Allacma fusca</name>
    <dbReference type="NCBI Taxonomy" id="39272"/>
    <lineage>
        <taxon>Eukaryota</taxon>
        <taxon>Metazoa</taxon>
        <taxon>Ecdysozoa</taxon>
        <taxon>Arthropoda</taxon>
        <taxon>Hexapoda</taxon>
        <taxon>Collembola</taxon>
        <taxon>Symphypleona</taxon>
        <taxon>Sminthuridae</taxon>
        <taxon>Allacma</taxon>
    </lineage>
</organism>
<evidence type="ECO:0000313" key="3">
    <source>
        <dbReference type="Proteomes" id="UP000708208"/>
    </source>
</evidence>
<comment type="caution">
    <text evidence="2">The sequence shown here is derived from an EMBL/GenBank/DDBJ whole genome shotgun (WGS) entry which is preliminary data.</text>
</comment>
<protein>
    <submittedName>
        <fullName evidence="2">Uncharacterized protein</fullName>
    </submittedName>
</protein>
<feature type="region of interest" description="Disordered" evidence="1">
    <location>
        <begin position="50"/>
        <end position="73"/>
    </location>
</feature>
<name>A0A8J2P859_9HEXA</name>
<gene>
    <name evidence="2" type="ORF">AFUS01_LOCUS23910</name>
</gene>
<dbReference type="AlphaFoldDB" id="A0A8J2P859"/>
<keyword evidence="3" id="KW-1185">Reference proteome</keyword>
<evidence type="ECO:0000313" key="2">
    <source>
        <dbReference type="EMBL" id="CAG7785278.1"/>
    </source>
</evidence>
<dbReference type="Proteomes" id="UP000708208">
    <property type="component" value="Unassembled WGS sequence"/>
</dbReference>
<feature type="non-terminal residue" evidence="2">
    <location>
        <position position="1"/>
    </location>
</feature>
<dbReference type="EMBL" id="CAJVCH010292727">
    <property type="protein sequence ID" value="CAG7785278.1"/>
    <property type="molecule type" value="Genomic_DNA"/>
</dbReference>
<reference evidence="2" key="1">
    <citation type="submission" date="2021-06" db="EMBL/GenBank/DDBJ databases">
        <authorList>
            <person name="Hodson N. C."/>
            <person name="Mongue J. A."/>
            <person name="Jaron S. K."/>
        </authorList>
    </citation>
    <scope>NUCLEOTIDE SEQUENCE</scope>
</reference>
<sequence>YVIGLVLNPRCKLEWHQKVGFESLIPRYKKAIQKCWANYKPVGTEALPETEGDDIFSRQMKRSKPSLEDELDN</sequence>
<evidence type="ECO:0000256" key="1">
    <source>
        <dbReference type="SAM" id="MobiDB-lite"/>
    </source>
</evidence>
<proteinExistence type="predicted"/>
<accession>A0A8J2P859</accession>